<protein>
    <submittedName>
        <fullName evidence="1">Uncharacterized protein</fullName>
    </submittedName>
</protein>
<reference evidence="1" key="1">
    <citation type="submission" date="2022-01" db="EMBL/GenBank/DDBJ databases">
        <title>Novel species in genus Dyadobacter.</title>
        <authorList>
            <person name="Ma C."/>
        </authorList>
    </citation>
    <scope>NUCLEOTIDE SEQUENCE</scope>
    <source>
        <strain evidence="1">CY357</strain>
    </source>
</reference>
<evidence type="ECO:0000313" key="1">
    <source>
        <dbReference type="EMBL" id="MCF2498132.1"/>
    </source>
</evidence>
<gene>
    <name evidence="1" type="ORF">L0661_07425</name>
</gene>
<dbReference type="EMBL" id="JAKFFV010000004">
    <property type="protein sequence ID" value="MCF2498132.1"/>
    <property type="molecule type" value="Genomic_DNA"/>
</dbReference>
<proteinExistence type="predicted"/>
<name>A0A9X1QCV2_9BACT</name>
<sequence>MKKFSTMKEAFDWWAKHIYPTLPPDVKKGRYTSAWKDYTYQQGISEKRMENILSDFGKIDVKIEVTFTPN</sequence>
<dbReference type="Proteomes" id="UP001139411">
    <property type="component" value="Unassembled WGS sequence"/>
</dbReference>
<dbReference type="RefSeq" id="WP_235160110.1">
    <property type="nucleotide sequence ID" value="NZ_JAKFFV010000004.1"/>
</dbReference>
<evidence type="ECO:0000313" key="2">
    <source>
        <dbReference type="Proteomes" id="UP001139411"/>
    </source>
</evidence>
<dbReference type="AlphaFoldDB" id="A0A9X1QCV2"/>
<accession>A0A9X1QCV2</accession>
<comment type="caution">
    <text evidence="1">The sequence shown here is derived from an EMBL/GenBank/DDBJ whole genome shotgun (WGS) entry which is preliminary data.</text>
</comment>
<organism evidence="1 2">
    <name type="scientific">Dyadobacter chenhuakuii</name>
    <dbReference type="NCBI Taxonomy" id="2909339"/>
    <lineage>
        <taxon>Bacteria</taxon>
        <taxon>Pseudomonadati</taxon>
        <taxon>Bacteroidota</taxon>
        <taxon>Cytophagia</taxon>
        <taxon>Cytophagales</taxon>
        <taxon>Spirosomataceae</taxon>
        <taxon>Dyadobacter</taxon>
    </lineage>
</organism>